<organism evidence="2 3">
    <name type="scientific">Tilletia indica</name>
    <dbReference type="NCBI Taxonomy" id="43049"/>
    <lineage>
        <taxon>Eukaryota</taxon>
        <taxon>Fungi</taxon>
        <taxon>Dikarya</taxon>
        <taxon>Basidiomycota</taxon>
        <taxon>Ustilaginomycotina</taxon>
        <taxon>Exobasidiomycetes</taxon>
        <taxon>Tilletiales</taxon>
        <taxon>Tilletiaceae</taxon>
        <taxon>Tilletia</taxon>
    </lineage>
</organism>
<evidence type="ECO:0000313" key="2">
    <source>
        <dbReference type="EMBL" id="KAE8260023.1"/>
    </source>
</evidence>
<protein>
    <submittedName>
        <fullName evidence="2">Uncharacterized protein</fullName>
    </submittedName>
</protein>
<keyword evidence="3" id="KW-1185">Reference proteome</keyword>
<dbReference type="Proteomes" id="UP000077521">
    <property type="component" value="Unassembled WGS sequence"/>
</dbReference>
<reference evidence="2" key="2">
    <citation type="journal article" date="2019" name="IMA Fungus">
        <title>Genome sequencing and comparison of five Tilletia species to identify candidate genes for the detection of regulated species infecting wheat.</title>
        <authorList>
            <person name="Nguyen H.D.T."/>
            <person name="Sultana T."/>
            <person name="Kesanakurti P."/>
            <person name="Hambleton S."/>
        </authorList>
    </citation>
    <scope>NUCLEOTIDE SEQUENCE</scope>
    <source>
        <strain evidence="2">DAOMC 236416</strain>
    </source>
</reference>
<dbReference type="EMBL" id="LWDF02000020">
    <property type="protein sequence ID" value="KAE8260023.1"/>
    <property type="molecule type" value="Genomic_DNA"/>
</dbReference>
<comment type="caution">
    <text evidence="2">The sequence shown here is derived from an EMBL/GenBank/DDBJ whole genome shotgun (WGS) entry which is preliminary data.</text>
</comment>
<evidence type="ECO:0000256" key="1">
    <source>
        <dbReference type="SAM" id="MobiDB-lite"/>
    </source>
</evidence>
<evidence type="ECO:0000313" key="3">
    <source>
        <dbReference type="Proteomes" id="UP000077521"/>
    </source>
</evidence>
<accession>A0A177TJH9</accession>
<name>A0A177TJH9_9BASI</name>
<proteinExistence type="predicted"/>
<gene>
    <name evidence="2" type="ORF">A4X13_0g608</name>
</gene>
<sequence length="360" mass="38788">MDANSKSAWLQRLPSSTQYLAFTRTHPLHNLHRAAPQPSTFLLSHHHGNTNKLASSSSSYRRLLHTSSRAYQQPTGIDSTGIPPPRPTPETSSSNTGNRPPTGPIKPKGGLFGWALGSGSNSNSNSGGGSGSSDQPPKGIAFLRRHPVLAGASFVISHLGVAWLLLPPTYFFLHHVAPGGATSMLAGPQTAWALNKHVPDSIATSVPGFSSWAEEHVQGDKATFEDVIEYMARNASIMAWRGARSTINLVQRGQGDKSGESAKKELKREEEIADEAVKSLKGKDDGSANKVTRNALDKFGFSKRAQDAASEIRFAQIRDAISAYVFVKTLLPLRIPLSLWLAPKLGRVFLAAMSKRRAVA</sequence>
<reference evidence="2" key="1">
    <citation type="submission" date="2016-04" db="EMBL/GenBank/DDBJ databases">
        <authorList>
            <person name="Nguyen H.D."/>
            <person name="Samba Siva P."/>
            <person name="Cullis J."/>
            <person name="Levesque C.A."/>
            <person name="Hambleton S."/>
        </authorList>
    </citation>
    <scope>NUCLEOTIDE SEQUENCE</scope>
    <source>
        <strain evidence="2">DAOMC 236416</strain>
    </source>
</reference>
<dbReference type="AlphaFoldDB" id="A0A177TJH9"/>
<feature type="compositionally biased region" description="Low complexity" evidence="1">
    <location>
        <begin position="53"/>
        <end position="69"/>
    </location>
</feature>
<feature type="region of interest" description="Disordered" evidence="1">
    <location>
        <begin position="41"/>
        <end position="138"/>
    </location>
</feature>